<dbReference type="GO" id="GO:0008270">
    <property type="term" value="F:zinc ion binding"/>
    <property type="evidence" value="ECO:0007669"/>
    <property type="project" value="UniProtKB-KW"/>
</dbReference>
<feature type="compositionally biased region" description="Basic and acidic residues" evidence="2">
    <location>
        <begin position="471"/>
        <end position="481"/>
    </location>
</feature>
<comment type="caution">
    <text evidence="5">The sequence shown here is derived from an EMBL/GenBank/DDBJ whole genome shotgun (WGS) entry which is preliminary data.</text>
</comment>
<dbReference type="OrthoDB" id="1711136at2759"/>
<feature type="compositionally biased region" description="Polar residues" evidence="2">
    <location>
        <begin position="182"/>
        <end position="191"/>
    </location>
</feature>
<dbReference type="Proteomes" id="UP000604046">
    <property type="component" value="Unassembled WGS sequence"/>
</dbReference>
<dbReference type="SMART" id="SM00184">
    <property type="entry name" value="RING"/>
    <property type="match status" value="1"/>
</dbReference>
<feature type="compositionally biased region" description="Polar residues" evidence="2">
    <location>
        <begin position="460"/>
        <end position="470"/>
    </location>
</feature>
<feature type="domain" description="RING-type" evidence="4">
    <location>
        <begin position="397"/>
        <end position="434"/>
    </location>
</feature>
<dbReference type="GO" id="GO:0061630">
    <property type="term" value="F:ubiquitin protein ligase activity"/>
    <property type="evidence" value="ECO:0007669"/>
    <property type="project" value="UniProtKB-EC"/>
</dbReference>
<name>A0A812VAF0_9DINO</name>
<evidence type="ECO:0000256" key="1">
    <source>
        <dbReference type="PROSITE-ProRule" id="PRU00175"/>
    </source>
</evidence>
<dbReference type="PANTHER" id="PTHR22996:SF0">
    <property type="entry name" value="RE60872P-RELATED"/>
    <property type="match status" value="1"/>
</dbReference>
<dbReference type="InterPro" id="IPR013083">
    <property type="entry name" value="Znf_RING/FYVE/PHD"/>
</dbReference>
<feature type="region of interest" description="Disordered" evidence="2">
    <location>
        <begin position="170"/>
        <end position="192"/>
    </location>
</feature>
<dbReference type="CDD" id="cd16649">
    <property type="entry name" value="mRING-HC-C3HC5_CGRF1-like"/>
    <property type="match status" value="1"/>
</dbReference>
<accession>A0A812VAF0</accession>
<feature type="compositionally biased region" description="Low complexity" evidence="2">
    <location>
        <begin position="220"/>
        <end position="231"/>
    </location>
</feature>
<dbReference type="InterPro" id="IPR045194">
    <property type="entry name" value="MGRN1/RNF157-like"/>
</dbReference>
<evidence type="ECO:0000259" key="4">
    <source>
        <dbReference type="PROSITE" id="PS50089"/>
    </source>
</evidence>
<dbReference type="AlphaFoldDB" id="A0A812VAF0"/>
<evidence type="ECO:0000256" key="3">
    <source>
        <dbReference type="SAM" id="Phobius"/>
    </source>
</evidence>
<evidence type="ECO:0000256" key="2">
    <source>
        <dbReference type="SAM" id="MobiDB-lite"/>
    </source>
</evidence>
<evidence type="ECO:0000313" key="5">
    <source>
        <dbReference type="EMBL" id="CAE7611549.1"/>
    </source>
</evidence>
<sequence length="495" mass="54164">MGRTCRSLSWTACWCGACASTGMAPMPDKLHRDFHNVFVFGILTLVVAWVAKVVYQLTRAVELNVRLSRARSLQLEAMSIYVHDFQMLIRQHFNQILRLRRTVPPKPVVRHELTTHVHPESISCLWVGEEDSGGGPMGFGVEFDIDASAPCCVRLYWGLSVQACNEFVQRSQAPEQSRRHASTGSTGSTFRSLRGRWTGRTACANPETTRSLLEMEELGGAAPGAAESAASNWPAQYAQSATTEANEEPPFSSSSCFAQSRDFFLPAGCGQRYVTPAGDLIHPGVLKFDMSASWLRQGQAGQSGQAPDQPVIPLAIVVLSSGPSVRSANAGNAAQGRSVSETKGQISLVKFHTRAQNKGNSPYHTAEIIRQFCFCESNIAFDVQGIYGFEDAGESDCMICYARPKNVVLLPCRHCSVCHSCLRSLRDEKCPLCRSSFSSYMTCPVSRSPQTQTRERGPTGAQTPQGPHNDSWSRRSLRLDEDSLAPLAPEGPTEP</sequence>
<dbReference type="SUPFAM" id="SSF57850">
    <property type="entry name" value="RING/U-box"/>
    <property type="match status" value="1"/>
</dbReference>
<dbReference type="GO" id="GO:0016567">
    <property type="term" value="P:protein ubiquitination"/>
    <property type="evidence" value="ECO:0007669"/>
    <property type="project" value="TreeGrafter"/>
</dbReference>
<reference evidence="5" key="1">
    <citation type="submission" date="2021-02" db="EMBL/GenBank/DDBJ databases">
        <authorList>
            <person name="Dougan E. K."/>
            <person name="Rhodes N."/>
            <person name="Thang M."/>
            <person name="Chan C."/>
        </authorList>
    </citation>
    <scope>NUCLEOTIDE SEQUENCE</scope>
</reference>
<evidence type="ECO:0000313" key="6">
    <source>
        <dbReference type="Proteomes" id="UP000604046"/>
    </source>
</evidence>
<keyword evidence="6" id="KW-1185">Reference proteome</keyword>
<dbReference type="EMBL" id="CAJNDS010002828">
    <property type="protein sequence ID" value="CAE7611549.1"/>
    <property type="molecule type" value="Genomic_DNA"/>
</dbReference>
<feature type="transmembrane region" description="Helical" evidence="3">
    <location>
        <begin position="35"/>
        <end position="55"/>
    </location>
</feature>
<protein>
    <submittedName>
        <fullName evidence="5">LUL3 protein</fullName>
    </submittedName>
</protein>
<keyword evidence="1" id="KW-0863">Zinc-finger</keyword>
<proteinExistence type="predicted"/>
<keyword evidence="1" id="KW-0862">Zinc</keyword>
<dbReference type="Pfam" id="PF13920">
    <property type="entry name" value="zf-C3HC4_3"/>
    <property type="match status" value="1"/>
</dbReference>
<gene>
    <name evidence="5" type="primary">LUL3</name>
    <name evidence="5" type="ORF">SNAT2548_LOCUS34766</name>
</gene>
<feature type="compositionally biased region" description="Polar residues" evidence="2">
    <location>
        <begin position="442"/>
        <end position="452"/>
    </location>
</feature>
<dbReference type="PROSITE" id="PS50089">
    <property type="entry name" value="ZF_RING_2"/>
    <property type="match status" value="1"/>
</dbReference>
<dbReference type="InterPro" id="IPR001841">
    <property type="entry name" value="Znf_RING"/>
</dbReference>
<organism evidence="5 6">
    <name type="scientific">Symbiodinium natans</name>
    <dbReference type="NCBI Taxonomy" id="878477"/>
    <lineage>
        <taxon>Eukaryota</taxon>
        <taxon>Sar</taxon>
        <taxon>Alveolata</taxon>
        <taxon>Dinophyceae</taxon>
        <taxon>Suessiales</taxon>
        <taxon>Symbiodiniaceae</taxon>
        <taxon>Symbiodinium</taxon>
    </lineage>
</organism>
<keyword evidence="3" id="KW-0812">Transmembrane</keyword>
<feature type="region of interest" description="Disordered" evidence="2">
    <location>
        <begin position="220"/>
        <end position="252"/>
    </location>
</feature>
<dbReference type="PANTHER" id="PTHR22996">
    <property type="entry name" value="MAHOGUNIN"/>
    <property type="match status" value="1"/>
</dbReference>
<keyword evidence="3" id="KW-1133">Transmembrane helix</keyword>
<feature type="region of interest" description="Disordered" evidence="2">
    <location>
        <begin position="442"/>
        <end position="495"/>
    </location>
</feature>
<keyword evidence="3" id="KW-0472">Membrane</keyword>
<keyword evidence="1" id="KW-0479">Metal-binding</keyword>
<feature type="compositionally biased region" description="Polar residues" evidence="2">
    <location>
        <begin position="233"/>
        <end position="244"/>
    </location>
</feature>
<dbReference type="Gene3D" id="3.30.40.10">
    <property type="entry name" value="Zinc/RING finger domain, C3HC4 (zinc finger)"/>
    <property type="match status" value="1"/>
</dbReference>